<protein>
    <submittedName>
        <fullName evidence="2">Uncharacterized protein</fullName>
    </submittedName>
</protein>
<comment type="caution">
    <text evidence="2">The sequence shown here is derived from an EMBL/GenBank/DDBJ whole genome shotgun (WGS) entry which is preliminary data.</text>
</comment>
<proteinExistence type="predicted"/>
<dbReference type="EMBL" id="VSSQ01000991">
    <property type="protein sequence ID" value="MPM03893.1"/>
    <property type="molecule type" value="Genomic_DNA"/>
</dbReference>
<accession>A0A644WNI8</accession>
<sequence>MMSGANDFKDILSGDRDNGIKSLPPPEIPNYDNNGVLGYRETGTSRQPIRSKQYLQDRGLDMKTYKGGATMLIQDRSKLLPDDLNNLLNMESNWNHPDTDRNMFLKKNGIDNILTNQDGHITSIGYNTNGLKQLGISKIQEKDHFGEKALYEDRLNNNNTPNYTYKPIQTLKQATDNKTEEKAL</sequence>
<evidence type="ECO:0000256" key="1">
    <source>
        <dbReference type="SAM" id="MobiDB-lite"/>
    </source>
</evidence>
<organism evidence="2">
    <name type="scientific">bioreactor metagenome</name>
    <dbReference type="NCBI Taxonomy" id="1076179"/>
    <lineage>
        <taxon>unclassified sequences</taxon>
        <taxon>metagenomes</taxon>
        <taxon>ecological metagenomes</taxon>
    </lineage>
</organism>
<dbReference type="AlphaFoldDB" id="A0A644WNI8"/>
<feature type="compositionally biased region" description="Basic and acidic residues" evidence="1">
    <location>
        <begin position="7"/>
        <end position="19"/>
    </location>
</feature>
<gene>
    <name evidence="2" type="ORF">SDC9_50160</name>
</gene>
<name>A0A644WNI8_9ZZZZ</name>
<evidence type="ECO:0000313" key="2">
    <source>
        <dbReference type="EMBL" id="MPM03893.1"/>
    </source>
</evidence>
<feature type="region of interest" description="Disordered" evidence="1">
    <location>
        <begin position="1"/>
        <end position="34"/>
    </location>
</feature>
<reference evidence="2" key="1">
    <citation type="submission" date="2019-08" db="EMBL/GenBank/DDBJ databases">
        <authorList>
            <person name="Kucharzyk K."/>
            <person name="Murdoch R.W."/>
            <person name="Higgins S."/>
            <person name="Loffler F."/>
        </authorList>
    </citation>
    <scope>NUCLEOTIDE SEQUENCE</scope>
</reference>